<proteinExistence type="predicted"/>
<reference evidence="1 2" key="1">
    <citation type="submission" date="2016-10" db="EMBL/GenBank/DDBJ databases">
        <authorList>
            <person name="de Groot N.N."/>
        </authorList>
    </citation>
    <scope>NUCLEOTIDE SEQUENCE [LARGE SCALE GENOMIC DNA]</scope>
    <source>
        <strain evidence="1 2">CGMCC 1.10210</strain>
    </source>
</reference>
<accession>A0A1I1Q549</accession>
<evidence type="ECO:0000313" key="1">
    <source>
        <dbReference type="EMBL" id="SFD17145.1"/>
    </source>
</evidence>
<dbReference type="RefSeq" id="WP_280140246.1">
    <property type="nucleotide sequence ID" value="NZ_FOMB01000025.1"/>
</dbReference>
<protein>
    <submittedName>
        <fullName evidence="1">Uncharacterized protein</fullName>
    </submittedName>
</protein>
<dbReference type="EMBL" id="FOMB01000025">
    <property type="protein sequence ID" value="SFD17145.1"/>
    <property type="molecule type" value="Genomic_DNA"/>
</dbReference>
<name>A0A1I1Q549_9HYPH</name>
<sequence length="44" mass="4961">MPAASQIGDCSEAVTPKREATYYLGQRRTDVNSRDFEVSIDQVR</sequence>
<gene>
    <name evidence="1" type="ORF">SAMN04488059_12538</name>
</gene>
<dbReference type="Proteomes" id="UP000182258">
    <property type="component" value="Unassembled WGS sequence"/>
</dbReference>
<dbReference type="AlphaFoldDB" id="A0A1I1Q549"/>
<evidence type="ECO:0000313" key="2">
    <source>
        <dbReference type="Proteomes" id="UP000182258"/>
    </source>
</evidence>
<organism evidence="1 2">
    <name type="scientific">Devosia psychrophila</name>
    <dbReference type="NCBI Taxonomy" id="728005"/>
    <lineage>
        <taxon>Bacteria</taxon>
        <taxon>Pseudomonadati</taxon>
        <taxon>Pseudomonadota</taxon>
        <taxon>Alphaproteobacteria</taxon>
        <taxon>Hyphomicrobiales</taxon>
        <taxon>Devosiaceae</taxon>
        <taxon>Devosia</taxon>
    </lineage>
</organism>